<dbReference type="AlphaFoldDB" id="A0A699Z7N7"/>
<name>A0A699Z7N7_HAELA</name>
<dbReference type="EMBL" id="BLLF01000829">
    <property type="protein sequence ID" value="GFH15286.1"/>
    <property type="molecule type" value="Genomic_DNA"/>
</dbReference>
<protein>
    <submittedName>
        <fullName evidence="1">Uncharacterized protein</fullName>
    </submittedName>
</protein>
<reference evidence="1 2" key="1">
    <citation type="submission" date="2020-02" db="EMBL/GenBank/DDBJ databases">
        <title>Draft genome sequence of Haematococcus lacustris strain NIES-144.</title>
        <authorList>
            <person name="Morimoto D."/>
            <person name="Nakagawa S."/>
            <person name="Yoshida T."/>
            <person name="Sawayama S."/>
        </authorList>
    </citation>
    <scope>NUCLEOTIDE SEQUENCE [LARGE SCALE GENOMIC DNA]</scope>
    <source>
        <strain evidence="1 2">NIES-144</strain>
    </source>
</reference>
<evidence type="ECO:0000313" key="1">
    <source>
        <dbReference type="EMBL" id="GFH15286.1"/>
    </source>
</evidence>
<organism evidence="1 2">
    <name type="scientific">Haematococcus lacustris</name>
    <name type="common">Green alga</name>
    <name type="synonym">Haematococcus pluvialis</name>
    <dbReference type="NCBI Taxonomy" id="44745"/>
    <lineage>
        <taxon>Eukaryota</taxon>
        <taxon>Viridiplantae</taxon>
        <taxon>Chlorophyta</taxon>
        <taxon>core chlorophytes</taxon>
        <taxon>Chlorophyceae</taxon>
        <taxon>CS clade</taxon>
        <taxon>Chlamydomonadales</taxon>
        <taxon>Haematococcaceae</taxon>
        <taxon>Haematococcus</taxon>
    </lineage>
</organism>
<proteinExistence type="predicted"/>
<accession>A0A699Z7N7</accession>
<gene>
    <name evidence="1" type="ORF">HaLaN_11485</name>
</gene>
<comment type="caution">
    <text evidence="1">The sequence shown here is derived from an EMBL/GenBank/DDBJ whole genome shotgun (WGS) entry which is preliminary data.</text>
</comment>
<keyword evidence="2" id="KW-1185">Reference proteome</keyword>
<sequence>MAAITACNVNDQHAAEGKPVKQNLFNKEQHVGLWVISLSYYKHVVASSVAPLMTANPTPVALFPGANLP</sequence>
<dbReference type="Proteomes" id="UP000485058">
    <property type="component" value="Unassembled WGS sequence"/>
</dbReference>
<evidence type="ECO:0000313" key="2">
    <source>
        <dbReference type="Proteomes" id="UP000485058"/>
    </source>
</evidence>